<sequence>MLIPLCLSLLPCRYLAGGPEDCLKHFVLVALLRRFVKKSHPFTYIDAHAGSGLYDLKSDESQVFCNHEDGIVHIMNGVRKQVVSGAVYQLMHSTLEKRNAALKNPGFQHYLGSAAWALEWLRHQDQAVLFELSAEVIADLRRSLSILTRTSQASVRVVQANSYEQLIRNPPQCHQRQLIFLDPPYDSASTYFTWNIYMLRRLYKHWTSATIVLWFPYYSPEQTDVLLKRVQQLRLGQVLVVQMILRRRSRQLLGSGLLVLRPPSYLQVSAPSLSARELWREHEQGQLLGSFTDAKTGYRLQISFCQHTAHERGVDVHFVVASLFAFARKNCRKVCLNWCECLVDLEVRQQQCVHVLLFRLVERDNHDERRGGWVKGGRGVGEVEKRIAIGNMAHRSLSGWAASDMADWAGSSNGGVALMPMSDAPGGIACCPSPSTPTGTCATIPPGVCIIAAVWIPVQQQPQLPLPARAFQAISPTKSSNIASLSIPHVSSPPVAPPELEAPGFQEVSAPPPPSQEPSLPALEKDALPSVGSVGHEEGTCRPCAFVFKKGCDSGSQCTFCHLCPPGEKKRRLKERGAKKATEGTSTP</sequence>
<name>A0A812UWD3_9DINO</name>
<dbReference type="PANTHER" id="PTHR37426">
    <property type="entry name" value="RIBOSOMAL RNA LARGE SUBUNIT METHYLTRANSFERASE J"/>
    <property type="match status" value="1"/>
</dbReference>
<feature type="region of interest" description="Disordered" evidence="1">
    <location>
        <begin position="569"/>
        <end position="588"/>
    </location>
</feature>
<reference evidence="3" key="1">
    <citation type="submission" date="2021-02" db="EMBL/GenBank/DDBJ databases">
        <authorList>
            <person name="Dougan E. K."/>
            <person name="Rhodes N."/>
            <person name="Thang M."/>
            <person name="Chan C."/>
        </authorList>
    </citation>
    <scope>NUCLEOTIDE SEQUENCE</scope>
</reference>
<feature type="signal peptide" evidence="2">
    <location>
        <begin position="1"/>
        <end position="17"/>
    </location>
</feature>
<feature type="region of interest" description="Disordered" evidence="1">
    <location>
        <begin position="493"/>
        <end position="522"/>
    </location>
</feature>
<dbReference type="InterPro" id="IPR007473">
    <property type="entry name" value="RlmJ"/>
</dbReference>
<protein>
    <submittedName>
        <fullName evidence="3">RlmJ protein</fullName>
    </submittedName>
</protein>
<organism evidence="3 4">
    <name type="scientific">Symbiodinium natans</name>
    <dbReference type="NCBI Taxonomy" id="878477"/>
    <lineage>
        <taxon>Eukaryota</taxon>
        <taxon>Sar</taxon>
        <taxon>Alveolata</taxon>
        <taxon>Dinophyceae</taxon>
        <taxon>Suessiales</taxon>
        <taxon>Symbiodiniaceae</taxon>
        <taxon>Symbiodinium</taxon>
    </lineage>
</organism>
<keyword evidence="4" id="KW-1185">Reference proteome</keyword>
<dbReference type="SUPFAM" id="SSF53335">
    <property type="entry name" value="S-adenosyl-L-methionine-dependent methyltransferases"/>
    <property type="match status" value="1"/>
</dbReference>
<feature type="chain" id="PRO_5032990334" evidence="2">
    <location>
        <begin position="18"/>
        <end position="588"/>
    </location>
</feature>
<dbReference type="PANTHER" id="PTHR37426:SF1">
    <property type="entry name" value="RIBOSOMAL RNA LARGE SUBUNIT METHYLTRANSFERASE J"/>
    <property type="match status" value="1"/>
</dbReference>
<dbReference type="GO" id="GO:0036307">
    <property type="term" value="F:23S rRNA (adenine(2030)-N(6))-methyltransferase activity"/>
    <property type="evidence" value="ECO:0007669"/>
    <property type="project" value="TreeGrafter"/>
</dbReference>
<dbReference type="AlphaFoldDB" id="A0A812UWD3"/>
<accession>A0A812UWD3</accession>
<dbReference type="OrthoDB" id="415835at2759"/>
<gene>
    <name evidence="3" type="primary">rlmJ</name>
    <name evidence="3" type="ORF">SNAT2548_LOCUS33253</name>
</gene>
<evidence type="ECO:0000313" key="4">
    <source>
        <dbReference type="Proteomes" id="UP000604046"/>
    </source>
</evidence>
<evidence type="ECO:0000256" key="1">
    <source>
        <dbReference type="SAM" id="MobiDB-lite"/>
    </source>
</evidence>
<evidence type="ECO:0000256" key="2">
    <source>
        <dbReference type="SAM" id="SignalP"/>
    </source>
</evidence>
<keyword evidence="2" id="KW-0732">Signal</keyword>
<dbReference type="Gene3D" id="3.40.50.150">
    <property type="entry name" value="Vaccinia Virus protein VP39"/>
    <property type="match status" value="1"/>
</dbReference>
<dbReference type="Proteomes" id="UP000604046">
    <property type="component" value="Unassembled WGS sequence"/>
</dbReference>
<dbReference type="EMBL" id="CAJNDS010002747">
    <property type="protein sequence ID" value="CAE7582953.1"/>
    <property type="molecule type" value="Genomic_DNA"/>
</dbReference>
<dbReference type="InterPro" id="IPR029063">
    <property type="entry name" value="SAM-dependent_MTases_sf"/>
</dbReference>
<dbReference type="GO" id="GO:0005829">
    <property type="term" value="C:cytosol"/>
    <property type="evidence" value="ECO:0007669"/>
    <property type="project" value="TreeGrafter"/>
</dbReference>
<proteinExistence type="predicted"/>
<dbReference type="GO" id="GO:0070475">
    <property type="term" value="P:rRNA base methylation"/>
    <property type="evidence" value="ECO:0007669"/>
    <property type="project" value="InterPro"/>
</dbReference>
<evidence type="ECO:0000313" key="3">
    <source>
        <dbReference type="EMBL" id="CAE7582953.1"/>
    </source>
</evidence>
<dbReference type="Pfam" id="PF04378">
    <property type="entry name" value="RsmJ"/>
    <property type="match status" value="1"/>
</dbReference>
<comment type="caution">
    <text evidence="3">The sequence shown here is derived from an EMBL/GenBank/DDBJ whole genome shotgun (WGS) entry which is preliminary data.</text>
</comment>